<feature type="non-terminal residue" evidence="2">
    <location>
        <position position="1"/>
    </location>
</feature>
<proteinExistence type="predicted"/>
<accession>A0A165C1T0</accession>
<name>A0A165C1T0_9BASI</name>
<dbReference type="PANTHER" id="PTHR46929">
    <property type="entry name" value="EXPRESSED PROTEIN"/>
    <property type="match status" value="1"/>
</dbReference>
<reference evidence="2 3" key="1">
    <citation type="journal article" date="2016" name="Mol. Biol. Evol.">
        <title>Comparative Genomics of Early-Diverging Mushroom-Forming Fungi Provides Insights into the Origins of Lignocellulose Decay Capabilities.</title>
        <authorList>
            <person name="Nagy L.G."/>
            <person name="Riley R."/>
            <person name="Tritt A."/>
            <person name="Adam C."/>
            <person name="Daum C."/>
            <person name="Floudas D."/>
            <person name="Sun H."/>
            <person name="Yadav J.S."/>
            <person name="Pangilinan J."/>
            <person name="Larsson K.H."/>
            <person name="Matsuura K."/>
            <person name="Barry K."/>
            <person name="Labutti K."/>
            <person name="Kuo R."/>
            <person name="Ohm R.A."/>
            <person name="Bhattacharya S.S."/>
            <person name="Shirouzu T."/>
            <person name="Yoshinaga Y."/>
            <person name="Martin F.M."/>
            <person name="Grigoriev I.V."/>
            <person name="Hibbett D.S."/>
        </authorList>
    </citation>
    <scope>NUCLEOTIDE SEQUENCE [LARGE SCALE GENOMIC DNA]</scope>
    <source>
        <strain evidence="2 3">HHB12733</strain>
    </source>
</reference>
<dbReference type="InParanoid" id="A0A165C1T0"/>
<organism evidence="2 3">
    <name type="scientific">Calocera cornea HHB12733</name>
    <dbReference type="NCBI Taxonomy" id="1353952"/>
    <lineage>
        <taxon>Eukaryota</taxon>
        <taxon>Fungi</taxon>
        <taxon>Dikarya</taxon>
        <taxon>Basidiomycota</taxon>
        <taxon>Agaricomycotina</taxon>
        <taxon>Dacrymycetes</taxon>
        <taxon>Dacrymycetales</taxon>
        <taxon>Dacrymycetaceae</taxon>
        <taxon>Calocera</taxon>
    </lineage>
</organism>
<keyword evidence="3" id="KW-1185">Reference proteome</keyword>
<feature type="compositionally biased region" description="Basic and acidic residues" evidence="1">
    <location>
        <begin position="131"/>
        <end position="145"/>
    </location>
</feature>
<evidence type="ECO:0000313" key="2">
    <source>
        <dbReference type="EMBL" id="KZT50116.1"/>
    </source>
</evidence>
<dbReference type="PANTHER" id="PTHR46929:SF3">
    <property type="entry name" value="MYB_SANT-LIKE DOMAIN-CONTAINING PROTEIN"/>
    <property type="match status" value="1"/>
</dbReference>
<feature type="region of interest" description="Disordered" evidence="1">
    <location>
        <begin position="115"/>
        <end position="145"/>
    </location>
</feature>
<dbReference type="EMBL" id="KV424231">
    <property type="protein sequence ID" value="KZT50116.1"/>
    <property type="molecule type" value="Genomic_DNA"/>
</dbReference>
<evidence type="ECO:0008006" key="4">
    <source>
        <dbReference type="Google" id="ProtNLM"/>
    </source>
</evidence>
<dbReference type="OrthoDB" id="76215at2759"/>
<evidence type="ECO:0000313" key="3">
    <source>
        <dbReference type="Proteomes" id="UP000076842"/>
    </source>
</evidence>
<feature type="non-terminal residue" evidence="2">
    <location>
        <position position="145"/>
    </location>
</feature>
<sequence>RWTAAEEEELVDMLTVELANGNQAESGWKRVVWGPCVDALHAHHPQPAGLKKERSHVKTHWQTATQTMTANDEVWDAYLAAHDEMHQFQNHPFPLYDRLTPLVEPVTATGNHAIHLASGASPSPSNYPVQGERDGEVSKAEEHEE</sequence>
<dbReference type="Proteomes" id="UP000076842">
    <property type="component" value="Unassembled WGS sequence"/>
</dbReference>
<evidence type="ECO:0000256" key="1">
    <source>
        <dbReference type="SAM" id="MobiDB-lite"/>
    </source>
</evidence>
<dbReference type="AlphaFoldDB" id="A0A165C1T0"/>
<gene>
    <name evidence="2" type="ORF">CALCODRAFT_417182</name>
</gene>
<protein>
    <recommendedName>
        <fullName evidence="4">Myb-like domain-containing protein</fullName>
    </recommendedName>
</protein>